<evidence type="ECO:0000313" key="2">
    <source>
        <dbReference type="Proteomes" id="UP000054549"/>
    </source>
</evidence>
<dbReference type="EMBL" id="KN818365">
    <property type="protein sequence ID" value="KIL57570.1"/>
    <property type="molecule type" value="Genomic_DNA"/>
</dbReference>
<reference evidence="1 2" key="1">
    <citation type="submission" date="2014-04" db="EMBL/GenBank/DDBJ databases">
        <title>Evolutionary Origins and Diversification of the Mycorrhizal Mutualists.</title>
        <authorList>
            <consortium name="DOE Joint Genome Institute"/>
            <consortium name="Mycorrhizal Genomics Consortium"/>
            <person name="Kohler A."/>
            <person name="Kuo A."/>
            <person name="Nagy L.G."/>
            <person name="Floudas D."/>
            <person name="Copeland A."/>
            <person name="Barry K.W."/>
            <person name="Cichocki N."/>
            <person name="Veneault-Fourrey C."/>
            <person name="LaButti K."/>
            <person name="Lindquist E.A."/>
            <person name="Lipzen A."/>
            <person name="Lundell T."/>
            <person name="Morin E."/>
            <person name="Murat C."/>
            <person name="Riley R."/>
            <person name="Ohm R."/>
            <person name="Sun H."/>
            <person name="Tunlid A."/>
            <person name="Henrissat B."/>
            <person name="Grigoriev I.V."/>
            <person name="Hibbett D.S."/>
            <person name="Martin F."/>
        </authorList>
    </citation>
    <scope>NUCLEOTIDE SEQUENCE [LARGE SCALE GENOMIC DNA]</scope>
    <source>
        <strain evidence="1 2">Koide BX008</strain>
    </source>
</reference>
<name>A0A0C2S4G6_AMAMK</name>
<evidence type="ECO:0000313" key="1">
    <source>
        <dbReference type="EMBL" id="KIL57570.1"/>
    </source>
</evidence>
<protein>
    <submittedName>
        <fullName evidence="1">Uncharacterized protein</fullName>
    </submittedName>
</protein>
<dbReference type="HOGENOM" id="CLU_1834654_0_0_1"/>
<gene>
    <name evidence="1" type="ORF">M378DRAFT_171637</name>
</gene>
<accession>A0A0C2S4G6</accession>
<keyword evidence="2" id="KW-1185">Reference proteome</keyword>
<dbReference type="AlphaFoldDB" id="A0A0C2S4G6"/>
<proteinExistence type="predicted"/>
<dbReference type="Proteomes" id="UP000054549">
    <property type="component" value="Unassembled WGS sequence"/>
</dbReference>
<sequence>MDDFRRQGICLPWWRGDLWTSRNALNRKPSPPRISTTLPLFSITSVTSQQWLLHRRSGRDPLTKSRHTLPRHCRPMQAFIKSQEMTSDRRRYCEQRKKLGRLEFQKAVKRCGYEQCRVLISIKNRKSLGFLAVSFSRSAT</sequence>
<dbReference type="InParanoid" id="A0A0C2S4G6"/>
<organism evidence="1 2">
    <name type="scientific">Amanita muscaria (strain Koide BX008)</name>
    <dbReference type="NCBI Taxonomy" id="946122"/>
    <lineage>
        <taxon>Eukaryota</taxon>
        <taxon>Fungi</taxon>
        <taxon>Dikarya</taxon>
        <taxon>Basidiomycota</taxon>
        <taxon>Agaricomycotina</taxon>
        <taxon>Agaricomycetes</taxon>
        <taxon>Agaricomycetidae</taxon>
        <taxon>Agaricales</taxon>
        <taxon>Pluteineae</taxon>
        <taxon>Amanitaceae</taxon>
        <taxon>Amanita</taxon>
    </lineage>
</organism>